<dbReference type="STRING" id="1123397.SAMN05660831_00426"/>
<evidence type="ECO:0000313" key="3">
    <source>
        <dbReference type="EMBL" id="SFD00811.1"/>
    </source>
</evidence>
<evidence type="ECO:0000259" key="2">
    <source>
        <dbReference type="Pfam" id="PF11845"/>
    </source>
</evidence>
<dbReference type="InterPro" id="IPR021796">
    <property type="entry name" value="Tll0287-like_dom"/>
</dbReference>
<feature type="signal peptide" evidence="1">
    <location>
        <begin position="1"/>
        <end position="19"/>
    </location>
</feature>
<keyword evidence="1" id="KW-0732">Signal</keyword>
<keyword evidence="4" id="KW-1185">Reference proteome</keyword>
<dbReference type="EMBL" id="FOMJ01000001">
    <property type="protein sequence ID" value="SFD00811.1"/>
    <property type="molecule type" value="Genomic_DNA"/>
</dbReference>
<dbReference type="OrthoDB" id="9797588at2"/>
<dbReference type="RefSeq" id="WP_093427090.1">
    <property type="nucleotide sequence ID" value="NZ_FOMJ01000001.1"/>
</dbReference>
<accession>A0A1I1NT07</accession>
<reference evidence="3 4" key="1">
    <citation type="submission" date="2016-10" db="EMBL/GenBank/DDBJ databases">
        <authorList>
            <person name="de Groot N.N."/>
        </authorList>
    </citation>
    <scope>NUCLEOTIDE SEQUENCE [LARGE SCALE GENOMIC DNA]</scope>
    <source>
        <strain evidence="3 4">HL3</strain>
    </source>
</reference>
<proteinExistence type="predicted"/>
<dbReference type="Pfam" id="PF11845">
    <property type="entry name" value="Tll0287-like"/>
    <property type="match status" value="1"/>
</dbReference>
<organism evidence="3 4">
    <name type="scientific">Thiohalospira halophila DSM 15071</name>
    <dbReference type="NCBI Taxonomy" id="1123397"/>
    <lineage>
        <taxon>Bacteria</taxon>
        <taxon>Pseudomonadati</taxon>
        <taxon>Pseudomonadota</taxon>
        <taxon>Gammaproteobacteria</taxon>
        <taxon>Thiohalospirales</taxon>
        <taxon>Thiohalospiraceae</taxon>
        <taxon>Thiohalospira</taxon>
    </lineage>
</organism>
<name>A0A1I1NT07_9GAMM</name>
<dbReference type="AlphaFoldDB" id="A0A1I1NT07"/>
<sequence length="191" mass="20803">MKRTILTLTSLALAGTAAAASLGEKVDQNVDDSRATIKQFATSLQGELKAAMQEGGPTQGISVCNEAAPRIAAEASESYGGDVSRTSLKVRNPDNAPDGWEREVLQRFDRLAERGADPKKLDHFEVHRTEDGGREFRYMKAIPTGEVCLTCHGENIPASVQETIDDHYPEDEARGFEKGDIRGAFTLTRPL</sequence>
<gene>
    <name evidence="3" type="ORF">SAMN05660831_00426</name>
</gene>
<evidence type="ECO:0000256" key="1">
    <source>
        <dbReference type="SAM" id="SignalP"/>
    </source>
</evidence>
<evidence type="ECO:0000313" key="4">
    <source>
        <dbReference type="Proteomes" id="UP000198611"/>
    </source>
</evidence>
<dbReference type="Proteomes" id="UP000198611">
    <property type="component" value="Unassembled WGS sequence"/>
</dbReference>
<feature type="domain" description="Tll0287-like" evidence="2">
    <location>
        <begin position="25"/>
        <end position="190"/>
    </location>
</feature>
<protein>
    <recommendedName>
        <fullName evidence="2">Tll0287-like domain-containing protein</fullName>
    </recommendedName>
</protein>
<feature type="chain" id="PRO_5011469574" description="Tll0287-like domain-containing protein" evidence="1">
    <location>
        <begin position="20"/>
        <end position="191"/>
    </location>
</feature>